<evidence type="ECO:0000313" key="1">
    <source>
        <dbReference type="EMBL" id="SVC85731.1"/>
    </source>
</evidence>
<gene>
    <name evidence="1" type="ORF">METZ01_LOCUS338585</name>
</gene>
<reference evidence="1" key="1">
    <citation type="submission" date="2018-05" db="EMBL/GenBank/DDBJ databases">
        <authorList>
            <person name="Lanie J.A."/>
            <person name="Ng W.-L."/>
            <person name="Kazmierczak K.M."/>
            <person name="Andrzejewski T.M."/>
            <person name="Davidsen T.M."/>
            <person name="Wayne K.J."/>
            <person name="Tettelin H."/>
            <person name="Glass J.I."/>
            <person name="Rusch D."/>
            <person name="Podicherti R."/>
            <person name="Tsui H.-C.T."/>
            <person name="Winkler M.E."/>
        </authorList>
    </citation>
    <scope>NUCLEOTIDE SEQUENCE</scope>
</reference>
<proteinExistence type="predicted"/>
<organism evidence="1">
    <name type="scientific">marine metagenome</name>
    <dbReference type="NCBI Taxonomy" id="408172"/>
    <lineage>
        <taxon>unclassified sequences</taxon>
        <taxon>metagenomes</taxon>
        <taxon>ecological metagenomes</taxon>
    </lineage>
</organism>
<dbReference type="EMBL" id="UINC01115015">
    <property type="protein sequence ID" value="SVC85731.1"/>
    <property type="molecule type" value="Genomic_DNA"/>
</dbReference>
<accession>A0A382QN19</accession>
<protein>
    <submittedName>
        <fullName evidence="1">Uncharacterized protein</fullName>
    </submittedName>
</protein>
<name>A0A382QN19_9ZZZZ</name>
<dbReference type="AlphaFoldDB" id="A0A382QN19"/>
<sequence length="22" mass="2517">MTFFGDIIFQETFKLKGTHGAK</sequence>